<dbReference type="HOGENOM" id="CLU_124175_0_0_1"/>
<dbReference type="GO" id="GO:0004364">
    <property type="term" value="F:glutathione transferase activity"/>
    <property type="evidence" value="ECO:0007669"/>
    <property type="project" value="UniProtKB-EC"/>
</dbReference>
<dbReference type="GO" id="GO:0005741">
    <property type="term" value="C:mitochondrial outer membrane"/>
    <property type="evidence" value="ECO:0007669"/>
    <property type="project" value="UniProtKB-SubCell"/>
</dbReference>
<keyword evidence="7 17" id="KW-0812">Transmembrane</keyword>
<evidence type="ECO:0000256" key="9">
    <source>
        <dbReference type="ARBA" id="ARBA00022824"/>
    </source>
</evidence>
<dbReference type="AlphaFoldDB" id="K3WS41"/>
<dbReference type="GO" id="GO:0005789">
    <property type="term" value="C:endoplasmic reticulum membrane"/>
    <property type="evidence" value="ECO:0007669"/>
    <property type="project" value="UniProtKB-SubCell"/>
</dbReference>
<evidence type="ECO:0000256" key="3">
    <source>
        <dbReference type="ARBA" id="ARBA00004477"/>
    </source>
</evidence>
<evidence type="ECO:0000256" key="5">
    <source>
        <dbReference type="ARBA" id="ARBA00012452"/>
    </source>
</evidence>
<evidence type="ECO:0000256" key="8">
    <source>
        <dbReference type="ARBA" id="ARBA00022787"/>
    </source>
</evidence>
<evidence type="ECO:0000256" key="12">
    <source>
        <dbReference type="ARBA" id="ARBA00023128"/>
    </source>
</evidence>
<dbReference type="FunFam" id="1.20.120.550:FF:000005">
    <property type="entry name" value="Inorganic phosphate transporter 1-6"/>
    <property type="match status" value="1"/>
</dbReference>
<reference evidence="19" key="2">
    <citation type="submission" date="2010-04" db="EMBL/GenBank/DDBJ databases">
        <authorList>
            <person name="Buell R."/>
            <person name="Hamilton J."/>
            <person name="Hostetler J."/>
        </authorList>
    </citation>
    <scope>NUCLEOTIDE SEQUENCE [LARGE SCALE GENOMIC DNA]</scope>
    <source>
        <strain evidence="19">DAOM:BR144</strain>
    </source>
</reference>
<sequence length="165" mass="18069">MVVSLSVKVFALCASVLYAKVALTVSIQGGKTFAAGNRPPEDAKLSLAKRFPGIKQTYGAVPTEEELENKRLVRAREAEYRWKRIVMNDLENIPMGLIVFGAGVLVEASEKVHIGAMLVFTLARLLHTYVYAYSMQPHRGLTWMIAIFAVFVGIVNTVATGVLGN</sequence>
<evidence type="ECO:0000256" key="6">
    <source>
        <dbReference type="ARBA" id="ARBA00022679"/>
    </source>
</evidence>
<evidence type="ECO:0000256" key="7">
    <source>
        <dbReference type="ARBA" id="ARBA00022692"/>
    </source>
</evidence>
<dbReference type="Pfam" id="PF01124">
    <property type="entry name" value="MAPEG"/>
    <property type="match status" value="1"/>
</dbReference>
<evidence type="ECO:0000256" key="1">
    <source>
        <dbReference type="ARBA" id="ARBA00003701"/>
    </source>
</evidence>
<keyword evidence="13 17" id="KW-0472">Membrane</keyword>
<dbReference type="EMBL" id="GL376617">
    <property type="status" value="NOT_ANNOTATED_CDS"/>
    <property type="molecule type" value="Genomic_DNA"/>
</dbReference>
<dbReference type="PANTHER" id="PTHR10689:SF6">
    <property type="entry name" value="MICROSOMAL GLUTATHIONE S-TRANSFERASE 1"/>
    <property type="match status" value="1"/>
</dbReference>
<reference evidence="19" key="1">
    <citation type="journal article" date="2010" name="Genome Biol.">
        <title>Genome sequence of the necrotrophic plant pathogen Pythium ultimum reveals original pathogenicity mechanisms and effector repertoire.</title>
        <authorList>
            <person name="Levesque C.A."/>
            <person name="Brouwer H."/>
            <person name="Cano L."/>
            <person name="Hamilton J.P."/>
            <person name="Holt C."/>
            <person name="Huitema E."/>
            <person name="Raffaele S."/>
            <person name="Robideau G.P."/>
            <person name="Thines M."/>
            <person name="Win J."/>
            <person name="Zerillo M.M."/>
            <person name="Beakes G.W."/>
            <person name="Boore J.L."/>
            <person name="Busam D."/>
            <person name="Dumas B."/>
            <person name="Ferriera S."/>
            <person name="Fuerstenberg S.I."/>
            <person name="Gachon C.M."/>
            <person name="Gaulin E."/>
            <person name="Govers F."/>
            <person name="Grenville-Briggs L."/>
            <person name="Horner N."/>
            <person name="Hostetler J."/>
            <person name="Jiang R.H."/>
            <person name="Johnson J."/>
            <person name="Krajaejun T."/>
            <person name="Lin H."/>
            <person name="Meijer H.J."/>
            <person name="Moore B."/>
            <person name="Morris P."/>
            <person name="Phuntmart V."/>
            <person name="Puiu D."/>
            <person name="Shetty J."/>
            <person name="Stajich J.E."/>
            <person name="Tripathy S."/>
            <person name="Wawra S."/>
            <person name="van West P."/>
            <person name="Whitty B.R."/>
            <person name="Coutinho P.M."/>
            <person name="Henrissat B."/>
            <person name="Martin F."/>
            <person name="Thomas P.D."/>
            <person name="Tyler B.M."/>
            <person name="De Vries R.P."/>
            <person name="Kamoun S."/>
            <person name="Yandell M."/>
            <person name="Tisserat N."/>
            <person name="Buell C.R."/>
        </authorList>
    </citation>
    <scope>NUCLEOTIDE SEQUENCE</scope>
    <source>
        <strain evidence="19">DAOM:BR144</strain>
    </source>
</reference>
<feature type="transmembrane region" description="Helical" evidence="17">
    <location>
        <begin position="143"/>
        <end position="163"/>
    </location>
</feature>
<dbReference type="EnsemblProtists" id="PYU1_T007785">
    <property type="protein sequence ID" value="PYU1_T007785"/>
    <property type="gene ID" value="PYU1_G007769"/>
</dbReference>
<keyword evidence="6" id="KW-0808">Transferase</keyword>
<dbReference type="Proteomes" id="UP000019132">
    <property type="component" value="Unassembled WGS sequence"/>
</dbReference>
<evidence type="ECO:0000313" key="19">
    <source>
        <dbReference type="Proteomes" id="UP000019132"/>
    </source>
</evidence>
<keyword evidence="10 17" id="KW-1133">Transmembrane helix</keyword>
<keyword evidence="19" id="KW-1185">Reference proteome</keyword>
<dbReference type="VEuPathDB" id="FungiDB:PYU1_G007769"/>
<feature type="transmembrane region" description="Helical" evidence="17">
    <location>
        <begin position="112"/>
        <end position="131"/>
    </location>
</feature>
<dbReference type="eggNOG" id="ENOG502R9ZZ">
    <property type="taxonomic scope" value="Eukaryota"/>
</dbReference>
<keyword evidence="12" id="KW-0496">Mitochondrion</keyword>
<keyword evidence="9" id="KW-0256">Endoplasmic reticulum</keyword>
<dbReference type="InParanoid" id="K3WS41"/>
<dbReference type="InterPro" id="IPR023352">
    <property type="entry name" value="MAPEG-like_dom_sf"/>
</dbReference>
<proteinExistence type="inferred from homology"/>
<evidence type="ECO:0000256" key="11">
    <source>
        <dbReference type="ARBA" id="ARBA00022990"/>
    </source>
</evidence>
<evidence type="ECO:0000256" key="17">
    <source>
        <dbReference type="SAM" id="Phobius"/>
    </source>
</evidence>
<evidence type="ECO:0000256" key="16">
    <source>
        <dbReference type="ARBA" id="ARBA00049385"/>
    </source>
</evidence>
<comment type="subunit">
    <text evidence="14">Homotrimer; The trimer binds only one molecule of glutathione.</text>
</comment>
<dbReference type="InterPro" id="IPR040162">
    <property type="entry name" value="MGST1-like"/>
</dbReference>
<dbReference type="PANTHER" id="PTHR10689">
    <property type="entry name" value="MICROSOMAL GLUTATHIONE S-TRANSFERASE 1"/>
    <property type="match status" value="1"/>
</dbReference>
<evidence type="ECO:0000313" key="18">
    <source>
        <dbReference type="EnsemblProtists" id="PYU1_T007785"/>
    </source>
</evidence>
<accession>K3WS41</accession>
<dbReference type="Gene3D" id="1.20.120.550">
    <property type="entry name" value="Membrane associated eicosanoid/glutathione metabolism-like domain"/>
    <property type="match status" value="1"/>
</dbReference>
<keyword evidence="8" id="KW-1000">Mitochondrion outer membrane</keyword>
<comment type="catalytic activity">
    <reaction evidence="16">
        <text>RX + glutathione = an S-substituted glutathione + a halide anion + H(+)</text>
        <dbReference type="Rhea" id="RHEA:16437"/>
        <dbReference type="ChEBI" id="CHEBI:15378"/>
        <dbReference type="ChEBI" id="CHEBI:16042"/>
        <dbReference type="ChEBI" id="CHEBI:17792"/>
        <dbReference type="ChEBI" id="CHEBI:57925"/>
        <dbReference type="ChEBI" id="CHEBI:90779"/>
        <dbReference type="EC" id="2.5.1.18"/>
    </reaction>
    <physiologicalReaction direction="left-to-right" evidence="16">
        <dbReference type="Rhea" id="RHEA:16438"/>
    </physiologicalReaction>
</comment>
<evidence type="ECO:0000256" key="14">
    <source>
        <dbReference type="ARBA" id="ARBA00038540"/>
    </source>
</evidence>
<dbReference type="EC" id="2.5.1.18" evidence="5"/>
<evidence type="ECO:0000256" key="13">
    <source>
        <dbReference type="ARBA" id="ARBA00023136"/>
    </source>
</evidence>
<protein>
    <recommendedName>
        <fullName evidence="15">Microsomal glutathione S-transferase 1</fullName>
        <ecNumber evidence="5">2.5.1.18</ecNumber>
    </recommendedName>
</protein>
<comment type="similarity">
    <text evidence="4">Belongs to the MAPEG family.</text>
</comment>
<reference evidence="18" key="3">
    <citation type="submission" date="2015-02" db="UniProtKB">
        <authorList>
            <consortium name="EnsemblProtists"/>
        </authorList>
    </citation>
    <scope>IDENTIFICATION</scope>
    <source>
        <strain evidence="18">DAOM BR144</strain>
    </source>
</reference>
<dbReference type="SUPFAM" id="SSF161084">
    <property type="entry name" value="MAPEG domain-like"/>
    <property type="match status" value="1"/>
</dbReference>
<keyword evidence="11" id="KW-0007">Acetylation</keyword>
<comment type="subcellular location">
    <subcellularLocation>
        <location evidence="3">Endoplasmic reticulum membrane</location>
        <topology evidence="3">Multi-pass membrane protein</topology>
    </subcellularLocation>
    <subcellularLocation>
        <location evidence="2">Mitochondrion outer membrane</location>
    </subcellularLocation>
</comment>
<evidence type="ECO:0000256" key="4">
    <source>
        <dbReference type="ARBA" id="ARBA00010459"/>
    </source>
</evidence>
<evidence type="ECO:0000256" key="10">
    <source>
        <dbReference type="ARBA" id="ARBA00022989"/>
    </source>
</evidence>
<dbReference type="InterPro" id="IPR001129">
    <property type="entry name" value="Membr-assoc_MAPEG"/>
</dbReference>
<comment type="function">
    <text evidence="1">Conjugation of reduced glutathione to a wide number of exogenous and endogenous hydrophobic electrophiles.</text>
</comment>
<organism evidence="18 19">
    <name type="scientific">Globisporangium ultimum (strain ATCC 200006 / CBS 805.95 / DAOM BR144)</name>
    <name type="common">Pythium ultimum</name>
    <dbReference type="NCBI Taxonomy" id="431595"/>
    <lineage>
        <taxon>Eukaryota</taxon>
        <taxon>Sar</taxon>
        <taxon>Stramenopiles</taxon>
        <taxon>Oomycota</taxon>
        <taxon>Peronosporomycetes</taxon>
        <taxon>Pythiales</taxon>
        <taxon>Pythiaceae</taxon>
        <taxon>Globisporangium</taxon>
    </lineage>
</organism>
<evidence type="ECO:0000256" key="15">
    <source>
        <dbReference type="ARBA" id="ARBA00039397"/>
    </source>
</evidence>
<dbReference type="OMA" id="HARMIFW"/>
<evidence type="ECO:0000256" key="2">
    <source>
        <dbReference type="ARBA" id="ARBA00004294"/>
    </source>
</evidence>
<name>K3WS41_GLOUD</name>